<organism evidence="5 6">
    <name type="scientific">Pinibacter aurantiacus</name>
    <dbReference type="NCBI Taxonomy" id="2851599"/>
    <lineage>
        <taxon>Bacteria</taxon>
        <taxon>Pseudomonadati</taxon>
        <taxon>Bacteroidota</taxon>
        <taxon>Chitinophagia</taxon>
        <taxon>Chitinophagales</taxon>
        <taxon>Chitinophagaceae</taxon>
        <taxon>Pinibacter</taxon>
    </lineage>
</organism>
<sequence>MLQNIKILKTVIFICWVCCLQPAYSGPLHGGIFEKTSERLPVFDTIMNRVWQQTKTGAASSATIYKLIRSIQPTGKWNDVDYTDRTIAKWKPAAHLERLRVLVNAYTAEGAVYGDSLFNAIQHAFEYWYSADPKSANWWHNEIGTPQNLGELLIGMRYAKQQLPQSLEDSLIQRMKRGDVFKQTGANKTDVALHYFYRALLTSDTALFSLAVSQIFEPLTLVHYKEGLQYDFSYLQHGPQLQISSYGNVFLTGIVGMAYYVHGTIYALDESRLALLSGYYRNTYLKAIRGAWSDFNIEGRGISRKNALYKHGEEKRLALMNEIDPLHSEDWNAAAQRTSGVKSASFDVKAFDRYFWIADYTIHSRPQYSFNVRMVSTRTKRCETGNLENLLGKYLSDGSTNIQRSGLEYYNIMPVWEWDKIPGVTSRDYVNDRPTIVQWGEQGSTAFAGGVSDGAYTASAYMQQYDSVQLKKSWFLFDREIVCLGAGIRSEADEPVTTTVNQCWLRGDIFTSDKKQKALKKEPVIISSKEAAWVWHDSIGYYFPQGGDMRISSAAQTGNWSRINNSFADEPLSEKVFKLWFNHGAKPINASYSYIVLPAVNNVAEMKEYNGKQIHVIANNDSMQAVQHVGLGVIQIVFYKAGKIQVAGFSFSVDKPCITMIRNAGQSNATIYVADPTQSEAAVNITVQNIKTGKQKKLHVDLPVKEMAGSTVSATFSNDIN</sequence>
<keyword evidence="6" id="KW-1185">Reference proteome</keyword>
<feature type="domain" description="Polysaccharide lyase family 8 C-terminal" evidence="3">
    <location>
        <begin position="615"/>
        <end position="683"/>
    </location>
</feature>
<evidence type="ECO:0000313" key="6">
    <source>
        <dbReference type="Proteomes" id="UP000812270"/>
    </source>
</evidence>
<dbReference type="GO" id="GO:0005576">
    <property type="term" value="C:extracellular region"/>
    <property type="evidence" value="ECO:0007669"/>
    <property type="project" value="InterPro"/>
</dbReference>
<feature type="active site" evidence="1">
    <location>
        <position position="246"/>
    </location>
</feature>
<evidence type="ECO:0000259" key="4">
    <source>
        <dbReference type="Pfam" id="PF08124"/>
    </source>
</evidence>
<evidence type="ECO:0000259" key="2">
    <source>
        <dbReference type="Pfam" id="PF02278"/>
    </source>
</evidence>
<dbReference type="Proteomes" id="UP000812270">
    <property type="component" value="Unassembled WGS sequence"/>
</dbReference>
<feature type="active site" evidence="1">
    <location>
        <position position="237"/>
    </location>
</feature>
<name>A0A9E2S7Z1_9BACT</name>
<keyword evidence="5" id="KW-0456">Lyase</keyword>
<dbReference type="Pfam" id="PF08124">
    <property type="entry name" value="Lyase_8_N"/>
    <property type="match status" value="1"/>
</dbReference>
<dbReference type="InterPro" id="IPR038970">
    <property type="entry name" value="Lyase_8"/>
</dbReference>
<dbReference type="InterPro" id="IPR003159">
    <property type="entry name" value="Lyase_8_central_dom"/>
</dbReference>
<dbReference type="Pfam" id="PF02278">
    <property type="entry name" value="Lyase_8"/>
    <property type="match status" value="1"/>
</dbReference>
<dbReference type="CDD" id="cd01083">
    <property type="entry name" value="GAG_Lyase"/>
    <property type="match status" value="1"/>
</dbReference>
<dbReference type="EMBL" id="JAHSPG010000011">
    <property type="protein sequence ID" value="MBV4358238.1"/>
    <property type="molecule type" value="Genomic_DNA"/>
</dbReference>
<dbReference type="AlphaFoldDB" id="A0A9E2S7Z1"/>
<protein>
    <submittedName>
        <fullName evidence="5">Polysaccharide lyase 8 family protein</fullName>
    </submittedName>
</protein>
<evidence type="ECO:0000256" key="1">
    <source>
        <dbReference type="PIRSR" id="PIRSR638970-1"/>
    </source>
</evidence>
<proteinExistence type="predicted"/>
<accession>A0A9E2S7Z1</accession>
<feature type="domain" description="Polysaccharide lyase family 8 central" evidence="2">
    <location>
        <begin position="353"/>
        <end position="600"/>
    </location>
</feature>
<dbReference type="RefSeq" id="WP_217791915.1">
    <property type="nucleotide sequence ID" value="NZ_JAHSPG010000011.1"/>
</dbReference>
<dbReference type="Pfam" id="PF02884">
    <property type="entry name" value="Lyase_8_C"/>
    <property type="match status" value="1"/>
</dbReference>
<evidence type="ECO:0000313" key="5">
    <source>
        <dbReference type="EMBL" id="MBV4358238.1"/>
    </source>
</evidence>
<dbReference type="InterPro" id="IPR004103">
    <property type="entry name" value="Lyase_8_C"/>
</dbReference>
<feature type="domain" description="Polysaccharide lyase 8 N-terminal alpha-helical" evidence="4">
    <location>
        <begin position="60"/>
        <end position="331"/>
    </location>
</feature>
<gene>
    <name evidence="5" type="ORF">KTO63_13820</name>
</gene>
<evidence type="ECO:0000259" key="3">
    <source>
        <dbReference type="Pfam" id="PF02884"/>
    </source>
</evidence>
<dbReference type="InterPro" id="IPR012970">
    <property type="entry name" value="Lyase_8_alpha_N"/>
</dbReference>
<dbReference type="GO" id="GO:0016829">
    <property type="term" value="F:lyase activity"/>
    <property type="evidence" value="ECO:0007669"/>
    <property type="project" value="UniProtKB-KW"/>
</dbReference>
<comment type="caution">
    <text evidence="5">The sequence shown here is derived from an EMBL/GenBank/DDBJ whole genome shotgun (WGS) entry which is preliminary data.</text>
</comment>
<reference evidence="5" key="1">
    <citation type="submission" date="2021-06" db="EMBL/GenBank/DDBJ databases">
        <authorList>
            <person name="Huq M.A."/>
        </authorList>
    </citation>
    <scope>NUCLEOTIDE SEQUENCE</scope>
    <source>
        <strain evidence="5">MAH-26</strain>
    </source>
</reference>
<dbReference type="PANTHER" id="PTHR38481:SF1">
    <property type="entry name" value="HYALURONATE LYASE"/>
    <property type="match status" value="1"/>
</dbReference>
<feature type="active site" evidence="1">
    <location>
        <position position="300"/>
    </location>
</feature>
<dbReference type="PANTHER" id="PTHR38481">
    <property type="entry name" value="HYALURONATE LYASE"/>
    <property type="match status" value="1"/>
</dbReference>